<dbReference type="RefSeq" id="WP_078665703.1">
    <property type="nucleotide sequence ID" value="NZ_FUXM01000018.1"/>
</dbReference>
<gene>
    <name evidence="1" type="ORF">SAMN02745885_01656</name>
</gene>
<dbReference type="Proteomes" id="UP000189933">
    <property type="component" value="Unassembled WGS sequence"/>
</dbReference>
<organism evidence="1 2">
    <name type="scientific">Carboxydocella sporoproducens DSM 16521</name>
    <dbReference type="NCBI Taxonomy" id="1121270"/>
    <lineage>
        <taxon>Bacteria</taxon>
        <taxon>Bacillati</taxon>
        <taxon>Bacillota</taxon>
        <taxon>Clostridia</taxon>
        <taxon>Eubacteriales</taxon>
        <taxon>Clostridiales Family XVI. Incertae Sedis</taxon>
        <taxon>Carboxydocella</taxon>
    </lineage>
</organism>
<evidence type="ECO:0000313" key="2">
    <source>
        <dbReference type="Proteomes" id="UP000189933"/>
    </source>
</evidence>
<protein>
    <submittedName>
        <fullName evidence="1">Uncharacterized protein</fullName>
    </submittedName>
</protein>
<dbReference type="Gene3D" id="2.60.120.1110">
    <property type="match status" value="1"/>
</dbReference>
<evidence type="ECO:0000313" key="1">
    <source>
        <dbReference type="EMBL" id="SKA02563.1"/>
    </source>
</evidence>
<sequence length="239" mass="24683">MAFEHGSKAKVYCNGYDLTPCLTSVSVSGELEAVEATTLGSTAKSYVPGLQDATISAEGIHSPAVGEIEYVVQAALGAGNESTWCYYPQGDALGARGYGLAAYFTSYEVESPVDDVVSVTAEAQSSKGLDNIVSLHQLATRTSTGSGGQVDNSAASSNGGVAYLQVTAVSGVSPSATIKIQHSADGITWADLATFAVVTASNNAQRVVVTGTVNRYLRATWTISGTSPSFTFNVAFARK</sequence>
<reference evidence="2" key="1">
    <citation type="submission" date="2017-02" db="EMBL/GenBank/DDBJ databases">
        <authorList>
            <person name="Varghese N."/>
            <person name="Submissions S."/>
        </authorList>
    </citation>
    <scope>NUCLEOTIDE SEQUENCE [LARGE SCALE GENOMIC DNA]</scope>
    <source>
        <strain evidence="2">DSM 16521</strain>
    </source>
</reference>
<name>A0A1T4QFJ0_9FIRM</name>
<accession>A0A1T4QFJ0</accession>
<dbReference type="OrthoDB" id="4151701at2"/>
<dbReference type="AlphaFoldDB" id="A0A1T4QFJ0"/>
<proteinExistence type="predicted"/>
<keyword evidence="2" id="KW-1185">Reference proteome</keyword>
<dbReference type="EMBL" id="FUXM01000018">
    <property type="protein sequence ID" value="SKA02563.1"/>
    <property type="molecule type" value="Genomic_DNA"/>
</dbReference>